<dbReference type="EMBL" id="CP012174">
    <property type="protein sequence ID" value="AKV78903.1"/>
    <property type="molecule type" value="Genomic_DNA"/>
</dbReference>
<evidence type="ECO:0000313" key="3">
    <source>
        <dbReference type="EMBL" id="AKV76651.1"/>
    </source>
</evidence>
<evidence type="ECO:0000313" key="11">
    <source>
        <dbReference type="Proteomes" id="UP000062475"/>
    </source>
</evidence>
<dbReference type="Proteomes" id="UP000062475">
    <property type="component" value="Chromosome"/>
</dbReference>
<evidence type="ECO:0000313" key="1">
    <source>
        <dbReference type="EMBL" id="AIM27550.1"/>
    </source>
</evidence>
<dbReference type="EMBL" id="CP012176">
    <property type="protein sequence ID" value="AKV83386.1"/>
    <property type="molecule type" value="Genomic_DNA"/>
</dbReference>
<dbReference type="Proteomes" id="UP000061362">
    <property type="component" value="Chromosome"/>
</dbReference>
<dbReference type="PATRIC" id="fig|43687.5.peg.1530"/>
<organism evidence="1 7">
    <name type="scientific">Metallosphaera sedula</name>
    <dbReference type="NCBI Taxonomy" id="43687"/>
    <lineage>
        <taxon>Archaea</taxon>
        <taxon>Thermoproteota</taxon>
        <taxon>Thermoprotei</taxon>
        <taxon>Sulfolobales</taxon>
        <taxon>Sulfolobaceae</taxon>
        <taxon>Metallosphaera</taxon>
    </lineage>
</organism>
<evidence type="ECO:0000313" key="5">
    <source>
        <dbReference type="EMBL" id="AKV81148.1"/>
    </source>
</evidence>
<dbReference type="EMBL" id="CP012172">
    <property type="protein sequence ID" value="AKV74412.1"/>
    <property type="molecule type" value="Genomic_DNA"/>
</dbReference>
<dbReference type="EMBL" id="CP012175">
    <property type="protein sequence ID" value="AKV81148.1"/>
    <property type="molecule type" value="Genomic_DNA"/>
</dbReference>
<dbReference type="Proteomes" id="UP000062398">
    <property type="component" value="Chromosome"/>
</dbReference>
<reference evidence="9 10" key="2">
    <citation type="journal article" date="2015" name="Genome Announc.">
        <title>Complete Genome Sequences of Evolved Arsenate-Resistant Metallosphaera sedula Strains.</title>
        <authorList>
            <person name="Ai C."/>
            <person name="McCarthy S."/>
            <person name="Schackwitz W."/>
            <person name="Martin J."/>
            <person name="Lipzen A."/>
            <person name="Blum P."/>
        </authorList>
    </citation>
    <scope>NUCLEOTIDE SEQUENCE [LARGE SCALE GENOMIC DNA]</scope>
    <source>
        <strain evidence="4 10">ARS120-1</strain>
        <strain evidence="5 9">ARS120-2</strain>
        <strain evidence="2 12">ARS50-1</strain>
        <strain evidence="3 11">ARS50-2</strain>
    </source>
</reference>
<dbReference type="Proteomes" id="UP000068832">
    <property type="component" value="Chromosome"/>
</dbReference>
<dbReference type="OMA" id="PYIYWRD"/>
<evidence type="ECO:0000313" key="2">
    <source>
        <dbReference type="EMBL" id="AKV74412.1"/>
    </source>
</evidence>
<dbReference type="Proteomes" id="UP000029084">
    <property type="component" value="Chromosome"/>
</dbReference>
<reference evidence="1 7" key="1">
    <citation type="journal article" date="2014" name="J. Bacteriol.">
        <title>Role of an Archaeal PitA Transporter in the Copper and Arsenic Resistance of Metallosphaera sedula, an Extreme Thermoacidophile.</title>
        <authorList>
            <person name="McCarthy S."/>
            <person name="Ai C."/>
            <person name="Wheaton G."/>
            <person name="Tevatia R."/>
            <person name="Eckrich V."/>
            <person name="Kelly R."/>
            <person name="Blum P."/>
        </authorList>
    </citation>
    <scope>NUCLEOTIDE SEQUENCE [LARGE SCALE GENOMIC DNA]</scope>
    <source>
        <strain evidence="1 7">CuR1</strain>
    </source>
</reference>
<protein>
    <submittedName>
        <fullName evidence="1">Uncharacterized protein</fullName>
    </submittedName>
</protein>
<sequence>MIIKPSIQWASVSSLTAPYIYWRDVIVILENPTKVFVVDAWRDQLGRYKPPSQLSIFRYSYRIGQVDEENTKYLECIANTLQTKLRPLIQRKYDCKDVVVML</sequence>
<dbReference type="AlphaFoldDB" id="A0A088E8A3"/>
<reference evidence="6 8" key="3">
    <citation type="submission" date="2015-07" db="EMBL/GenBank/DDBJ databases">
        <title>Physiological, transcriptional responses and genome re-sequencing of acid resistant extremely thermoacidophilic Metallosphaera sedula SARC-M1.</title>
        <authorList>
            <person name="Ai C."/>
            <person name="McCarthy S."/>
            <person name="Eckrich V."/>
            <person name="Rudrappa D."/>
            <person name="Qiu G."/>
            <person name="Blum P."/>
        </authorList>
    </citation>
    <scope>NUCLEOTIDE SEQUENCE [LARGE SCALE GENOMIC DNA]</scope>
    <source>
        <strain evidence="6 8">SARC-M1</strain>
    </source>
</reference>
<dbReference type="RefSeq" id="WP_012021353.1">
    <property type="nucleotide sequence ID" value="NZ_AP019770.1"/>
</dbReference>
<evidence type="ECO:0000313" key="9">
    <source>
        <dbReference type="Proteomes" id="UP000061362"/>
    </source>
</evidence>
<evidence type="ECO:0000313" key="4">
    <source>
        <dbReference type="EMBL" id="AKV78903.1"/>
    </source>
</evidence>
<evidence type="ECO:0000313" key="6">
    <source>
        <dbReference type="EMBL" id="AKV83386.1"/>
    </source>
</evidence>
<evidence type="ECO:0000313" key="12">
    <source>
        <dbReference type="Proteomes" id="UP000068832"/>
    </source>
</evidence>
<name>A0A088E8A3_9CREN</name>
<evidence type="ECO:0000313" key="10">
    <source>
        <dbReference type="Proteomes" id="UP000062398"/>
    </source>
</evidence>
<dbReference type="Proteomes" id="UP000056255">
    <property type="component" value="Chromosome"/>
</dbReference>
<accession>A0A088E8A3</accession>
<gene>
    <name evidence="1" type="ORF">HA72_1408</name>
    <name evidence="2" type="ORF">MsedA_1427</name>
    <name evidence="3" type="ORF">MsedB_1429</name>
    <name evidence="4" type="ORF">MsedC_1427</name>
    <name evidence="5" type="ORF">MsedD_1428</name>
    <name evidence="6" type="ORF">MsedE_1433</name>
</gene>
<dbReference type="GeneID" id="97613490"/>
<evidence type="ECO:0000313" key="8">
    <source>
        <dbReference type="Proteomes" id="UP000056255"/>
    </source>
</evidence>
<dbReference type="OrthoDB" id="33483at2157"/>
<evidence type="ECO:0000313" key="7">
    <source>
        <dbReference type="Proteomes" id="UP000029084"/>
    </source>
</evidence>
<proteinExistence type="predicted"/>
<dbReference type="EMBL" id="CP012173">
    <property type="protein sequence ID" value="AKV76651.1"/>
    <property type="molecule type" value="Genomic_DNA"/>
</dbReference>
<dbReference type="EMBL" id="CP008822">
    <property type="protein sequence ID" value="AIM27550.1"/>
    <property type="molecule type" value="Genomic_DNA"/>
</dbReference>